<reference evidence="9" key="1">
    <citation type="journal article" date="2012" name="Proc. Natl. Acad. Sci. U.S.A.">
        <title>Antigenic diversity is generated by distinct evolutionary mechanisms in African trypanosome species.</title>
        <authorList>
            <person name="Jackson A.P."/>
            <person name="Berry A."/>
            <person name="Aslett M."/>
            <person name="Allison H.C."/>
            <person name="Burton P."/>
            <person name="Vavrova-Anderson J."/>
            <person name="Brown R."/>
            <person name="Browne H."/>
            <person name="Corton N."/>
            <person name="Hauser H."/>
            <person name="Gamble J."/>
            <person name="Gilderthorp R."/>
            <person name="Marcello L."/>
            <person name="McQuillan J."/>
            <person name="Otto T.D."/>
            <person name="Quail M.A."/>
            <person name="Sanders M.J."/>
            <person name="van Tonder A."/>
            <person name="Ginger M.L."/>
            <person name="Field M.C."/>
            <person name="Barry J.D."/>
            <person name="Hertz-Fowler C."/>
            <person name="Berriman M."/>
        </authorList>
    </citation>
    <scope>NUCLEOTIDE SEQUENCE</scope>
    <source>
        <strain evidence="9">Y486</strain>
    </source>
</reference>
<accession>G0U9Y6</accession>
<evidence type="ECO:0000256" key="2">
    <source>
        <dbReference type="ARBA" id="ARBA00022670"/>
    </source>
</evidence>
<proteinExistence type="inferred from homology"/>
<dbReference type="VEuPathDB" id="TriTrypDB:TvY486_1101020"/>
<evidence type="ECO:0000256" key="7">
    <source>
        <dbReference type="SAM" id="MobiDB-lite"/>
    </source>
</evidence>
<dbReference type="PANTHER" id="PTHR10183:SF379">
    <property type="entry name" value="CALPAIN-5"/>
    <property type="match status" value="1"/>
</dbReference>
<organism evidence="9">
    <name type="scientific">Trypanosoma vivax (strain Y486)</name>
    <dbReference type="NCBI Taxonomy" id="1055687"/>
    <lineage>
        <taxon>Eukaryota</taxon>
        <taxon>Discoba</taxon>
        <taxon>Euglenozoa</taxon>
        <taxon>Kinetoplastea</taxon>
        <taxon>Metakinetoplastina</taxon>
        <taxon>Trypanosomatida</taxon>
        <taxon>Trypanosomatidae</taxon>
        <taxon>Trypanosoma</taxon>
        <taxon>Duttonella</taxon>
    </lineage>
</organism>
<keyword evidence="4" id="KW-0788">Thiol protease</keyword>
<dbReference type="PROSITE" id="PS50203">
    <property type="entry name" value="CALPAIN_CAT"/>
    <property type="match status" value="1"/>
</dbReference>
<name>G0U9Y6_TRYVY</name>
<evidence type="ECO:0000256" key="4">
    <source>
        <dbReference type="ARBA" id="ARBA00022807"/>
    </source>
</evidence>
<dbReference type="PANTHER" id="PTHR10183">
    <property type="entry name" value="CALPAIN"/>
    <property type="match status" value="1"/>
</dbReference>
<dbReference type="SUPFAM" id="SSF54001">
    <property type="entry name" value="Cysteine proteinases"/>
    <property type="match status" value="1"/>
</dbReference>
<keyword evidence="2" id="KW-0645">Protease</keyword>
<comment type="caution">
    <text evidence="6">Lacks conserved residue(s) required for the propagation of feature annotation.</text>
</comment>
<dbReference type="InterPro" id="IPR036213">
    <property type="entry name" value="Calpain_III_sf"/>
</dbReference>
<dbReference type="Gene3D" id="3.90.70.10">
    <property type="entry name" value="Cysteine proteinases"/>
    <property type="match status" value="1"/>
</dbReference>
<dbReference type="SMART" id="SM00230">
    <property type="entry name" value="CysPc"/>
    <property type="match status" value="1"/>
</dbReference>
<sequence>RDMLPLDEDRNFVMMEQRRRRLLRDKRRNSSAIESLKEMMQDRVDDLALRILKGDRASYLQIPDGMSIADISIDDDDAFKNLELQRALHKLNGSSSKSKAIDSLERQMNERIRDIIAECVGRERYFLDPEPEGIPLKDVSLDSDAQFKHLEGQLRQLCRVSRRQTAAVTELQDAMNERAHELAKMVVLEDLKCLAPEYRRIPTVDLNLHSEDAFRAMANKVRGVGVGTGTKDENIASIVRMMNERACEVANNIIEQLRAFLDKEPEGMLIHDLPLDTDDTFVALESERRIRLRDPRWVRRNKDVLRELEAAISGRVHELAREGFMRLRDFMNQEPEGIPLQELPLDVDVVFKEAEVARYRLKRTPNHSLEELGRLEAAMNDRAMELAREAIAKDHGFLDPRPEGVPLEELSLNSDEEFKKLALERRQLKKETKHITFHDVKLLEERMNDRVHELAKEYLRKCRAFLDPEPEGVPIEDVPVDRDAAFVDSERQLARLRRDQGFNPEKAHKLEDILNERAREVARGLLKRERVFLDQEPLGVPLSDLPLNFNPTLNALERKRRLLKKNPKNNSEAIRACEDEIQDCVHKIAREFIEEERAFLEQKPRGVPLALLSLNTDRLFRLMEVELRTLRKNTKRNKSDVETVQEQMRARVEELAGDFLRKNRLFLHPEPLGVPVEELPLDSDDIFRGMESEHRGLKQNETFNVVQIRTLEDQMNQRAKELAAEFLAAERAFLDQYPQGIPLTELLLSNDRKFRGMERVLRALRKDPRPNTDKIKICEDDMKERVHKLACRKMWEDRHYLPLEIYGFPISELPLDGDKSFRDMEQQRRHLRQDPQGNPTANRDMEERLTERAFVIAKDFLWRERSYLDQQPHGIPIREVPLGGDEEFLQMEKRLYRMKREFHNANEILQLEEMLNKRAHYIAENMFGWRDVEFHKVNQHAAEKWPRIGELYPEGKYLPLEPLHVTGSDVTSAPLSASYLAPFIAAMGRNPELLDQLTDSKAHPVNAPYSFIFFDPHSNPVRVDIDDRVPVNANFEPKFTRVPRRSWYPLLLEKAYAKFVGGYDKLDHCTPHETLRDLTGRPVLHVPFDDRLAEAANTGDFRSTKFWREVRANLDQGDVMTCISNPDCVDGIHPQCSYAVLGVVETVSESNDPSDVVIKLHNCYPDEPVYSGPLRRNDRRWTEELKRVCRYHPDEDVLYLPLPVFLRNFSSMQRCHVNCGDRLTSVGEWNEVTGGGNPRYTSFRNNPIYLVENKSSRPVTILAELRHHAPASCTPDGINQYHQSGMVLMKAMHPKMPVSPLITSVTHRFLQKGMMLDAGEVCMQLQLPPSTTCYLIPYALRRENHGKFSISIYPGLAKVSLTPLRSGGLSHNPIFLDLSLKLDDHKGTAVDFVVCDPCDVHVLVRQESVSSTCLSDCDLLADHGVRMAAFDEFRILVASTGDARNARELSLVFRVAQSGQYSLILNAIRATVRAGERRCACQLQIFSTKKAKIKLLGPCVNMRQARSTPPVSRIAVSRSTEPPKRADSFHLPCLREDVPYRASRLSAN</sequence>
<evidence type="ECO:0000256" key="3">
    <source>
        <dbReference type="ARBA" id="ARBA00022801"/>
    </source>
</evidence>
<evidence type="ECO:0000256" key="5">
    <source>
        <dbReference type="PIRSR" id="PIRSR622684-1"/>
    </source>
</evidence>
<comment type="similarity">
    <text evidence="1">Belongs to the peptidase C2 family.</text>
</comment>
<dbReference type="Pfam" id="PF24610">
    <property type="entry name" value="DUF7623"/>
    <property type="match status" value="14"/>
</dbReference>
<keyword evidence="3" id="KW-0378">Hydrolase</keyword>
<evidence type="ECO:0000259" key="8">
    <source>
        <dbReference type="PROSITE" id="PS50203"/>
    </source>
</evidence>
<evidence type="ECO:0000313" key="9">
    <source>
        <dbReference type="EMBL" id="CCC52617.1"/>
    </source>
</evidence>
<dbReference type="EMBL" id="HE573027">
    <property type="protein sequence ID" value="CCC52617.1"/>
    <property type="molecule type" value="Genomic_DNA"/>
</dbReference>
<dbReference type="SUPFAM" id="SSF49758">
    <property type="entry name" value="Calpain large subunit, middle domain (domain III)"/>
    <property type="match status" value="1"/>
</dbReference>
<feature type="region of interest" description="Disordered" evidence="7">
    <location>
        <begin position="825"/>
        <end position="845"/>
    </location>
</feature>
<feature type="active site" evidence="5">
    <location>
        <position position="1162"/>
    </location>
</feature>
<dbReference type="InterPro" id="IPR038765">
    <property type="entry name" value="Papain-like_cys_pep_sf"/>
</dbReference>
<evidence type="ECO:0000256" key="1">
    <source>
        <dbReference type="ARBA" id="ARBA00007623"/>
    </source>
</evidence>
<dbReference type="Gene3D" id="2.60.120.380">
    <property type="match status" value="1"/>
</dbReference>
<evidence type="ECO:0000256" key="6">
    <source>
        <dbReference type="PROSITE-ProRule" id="PRU00239"/>
    </source>
</evidence>
<protein>
    <submittedName>
        <fullName evidence="9">Putative calpain-like cysteine peptidase</fullName>
    </submittedName>
</protein>
<dbReference type="GO" id="GO:0006508">
    <property type="term" value="P:proteolysis"/>
    <property type="evidence" value="ECO:0007669"/>
    <property type="project" value="UniProtKB-KW"/>
</dbReference>
<dbReference type="InterPro" id="IPR056040">
    <property type="entry name" value="DUF7623"/>
</dbReference>
<dbReference type="InterPro" id="IPR001300">
    <property type="entry name" value="Peptidase_C2_calpain_cat"/>
</dbReference>
<dbReference type="Pfam" id="PF00648">
    <property type="entry name" value="Peptidase_C2"/>
    <property type="match status" value="1"/>
</dbReference>
<dbReference type="GO" id="GO:0004198">
    <property type="term" value="F:calcium-dependent cysteine-type endopeptidase activity"/>
    <property type="evidence" value="ECO:0007669"/>
    <property type="project" value="InterPro"/>
</dbReference>
<dbReference type="InterPro" id="IPR022684">
    <property type="entry name" value="Calpain_cysteine_protease"/>
</dbReference>
<feature type="non-terminal residue" evidence="9">
    <location>
        <position position="1"/>
    </location>
</feature>
<gene>
    <name evidence="9" type="ORF">TVY486_1101020</name>
</gene>
<feature type="domain" description="Calpain catalytic" evidence="8">
    <location>
        <begin position="944"/>
        <end position="1218"/>
    </location>
</feature>